<dbReference type="Proteomes" id="UP000546257">
    <property type="component" value="Unassembled WGS sequence"/>
</dbReference>
<accession>A0A7J9SKF7</accession>
<proteinExistence type="predicted"/>
<feature type="compositionally biased region" description="Basic and acidic residues" evidence="1">
    <location>
        <begin position="322"/>
        <end position="333"/>
    </location>
</feature>
<comment type="caution">
    <text evidence="4">The sequence shown here is derived from an EMBL/GenBank/DDBJ whole genome shotgun (WGS) entry which is preliminary data.</text>
</comment>
<evidence type="ECO:0000256" key="1">
    <source>
        <dbReference type="SAM" id="MobiDB-lite"/>
    </source>
</evidence>
<gene>
    <name evidence="4" type="ORF">H5V44_09920</name>
</gene>
<dbReference type="EMBL" id="JACKXD010000003">
    <property type="protein sequence ID" value="MBB6646599.1"/>
    <property type="molecule type" value="Genomic_DNA"/>
</dbReference>
<evidence type="ECO:0000313" key="5">
    <source>
        <dbReference type="Proteomes" id="UP000546257"/>
    </source>
</evidence>
<dbReference type="SUPFAM" id="SSF52317">
    <property type="entry name" value="Class I glutamine amidotransferase-like"/>
    <property type="match status" value="1"/>
</dbReference>
<dbReference type="Pfam" id="PF14258">
    <property type="entry name" value="DUF4350"/>
    <property type="match status" value="1"/>
</dbReference>
<evidence type="ECO:0000259" key="3">
    <source>
        <dbReference type="Pfam" id="PF14258"/>
    </source>
</evidence>
<reference evidence="4 5" key="1">
    <citation type="submission" date="2020-08" db="EMBL/GenBank/DDBJ databases">
        <authorList>
            <person name="Seo M.-J."/>
        </authorList>
    </citation>
    <scope>NUCLEOTIDE SEQUENCE [LARGE SCALE GENOMIC DNA]</scope>
    <source>
        <strain evidence="4 5">MBLA0160</strain>
    </source>
</reference>
<protein>
    <submittedName>
        <fullName evidence="4">DUF4350 domain-containing protein</fullName>
    </submittedName>
</protein>
<keyword evidence="2" id="KW-1133">Transmembrane helix</keyword>
<feature type="compositionally biased region" description="Basic and acidic residues" evidence="1">
    <location>
        <begin position="303"/>
        <end position="313"/>
    </location>
</feature>
<keyword evidence="2" id="KW-0812">Transmembrane</keyword>
<dbReference type="Gene3D" id="3.40.50.880">
    <property type="match status" value="1"/>
</dbReference>
<organism evidence="4 5">
    <name type="scientific">Halobellus ruber</name>
    <dbReference type="NCBI Taxonomy" id="2761102"/>
    <lineage>
        <taxon>Archaea</taxon>
        <taxon>Methanobacteriati</taxon>
        <taxon>Methanobacteriota</taxon>
        <taxon>Stenosarchaea group</taxon>
        <taxon>Halobacteria</taxon>
        <taxon>Halobacteriales</taxon>
        <taxon>Haloferacaceae</taxon>
        <taxon>Halobellus</taxon>
    </lineage>
</organism>
<feature type="region of interest" description="Disordered" evidence="1">
    <location>
        <begin position="298"/>
        <end position="333"/>
    </location>
</feature>
<evidence type="ECO:0000313" key="4">
    <source>
        <dbReference type="EMBL" id="MBB6646599.1"/>
    </source>
</evidence>
<feature type="transmembrane region" description="Helical" evidence="2">
    <location>
        <begin position="274"/>
        <end position="294"/>
    </location>
</feature>
<dbReference type="AlphaFoldDB" id="A0A7J9SKF7"/>
<dbReference type="RefSeq" id="WP_185192964.1">
    <property type="nucleotide sequence ID" value="NZ_JACKXD010000003.1"/>
</dbReference>
<dbReference type="InterPro" id="IPR025646">
    <property type="entry name" value="DUF4350"/>
</dbReference>
<keyword evidence="5" id="KW-1185">Reference proteome</keyword>
<dbReference type="InterPro" id="IPR029062">
    <property type="entry name" value="Class_I_gatase-like"/>
</dbReference>
<keyword evidence="2" id="KW-0472">Membrane</keyword>
<evidence type="ECO:0000256" key="2">
    <source>
        <dbReference type="SAM" id="Phobius"/>
    </source>
</evidence>
<sequence>MARWDRPTLVAVALAVCLAATILWAGSTSVAGFSAYNSEWNGTADLRGHADAVGAEATVVTDTAQYGGVPPSGTVAVVLSPDSPYTDAETERLREFVRRGGTLVIAEDFGSNGNALLEGVGASTRIDGRLVRDERNNFRSPNLVVATEVNQSGLTGGADQLTLNYGSVLEPNGARVVVETSSFAYVDENGNGALDDEESLERRPVVTVERIGDGRAVVVSDPSVFINGMLEKDGNARFTRGVFSGHERVLLDYSHVGETPPFVAAVLTLRRSPLLQGTVGLAALGVILVVSARVSAARSGRGRTNDGPRASRERLRRGLANRHPDWDPGRLDRVMQEIMTDESEQGDDD</sequence>
<name>A0A7J9SKF7_9EURY</name>
<feature type="domain" description="DUF4350" evidence="3">
    <location>
        <begin position="35"/>
        <end position="240"/>
    </location>
</feature>